<dbReference type="STRING" id="112413.SAMN05421854_108351"/>
<dbReference type="Gene3D" id="3.30.450.40">
    <property type="match status" value="1"/>
</dbReference>
<dbReference type="SUPFAM" id="SSF55781">
    <property type="entry name" value="GAF domain-like"/>
    <property type="match status" value="1"/>
</dbReference>
<evidence type="ECO:0000256" key="1">
    <source>
        <dbReference type="SAM" id="MobiDB-lite"/>
    </source>
</evidence>
<dbReference type="EMBL" id="FOWC01000008">
    <property type="protein sequence ID" value="SFQ06826.1"/>
    <property type="molecule type" value="Genomic_DNA"/>
</dbReference>
<protein>
    <recommendedName>
        <fullName evidence="2">IclR-ED domain-containing protein</fullName>
    </recommendedName>
</protein>
<feature type="region of interest" description="Disordered" evidence="1">
    <location>
        <begin position="65"/>
        <end position="111"/>
    </location>
</feature>
<dbReference type="InterPro" id="IPR029016">
    <property type="entry name" value="GAF-like_dom_sf"/>
</dbReference>
<sequence length="111" mass="12033">MRLPCLHDLPGNIQLTALDGTEALRTEKISGTKAVPTMTRLGGRLPPHATGAGRAILAFSGRDLLTSPAGSPRSSRKYAEGVPRTPTRNDHRRRSPWPPRSLDWSDGCEPP</sequence>
<dbReference type="Pfam" id="PF01614">
    <property type="entry name" value="IclR_C"/>
    <property type="match status" value="1"/>
</dbReference>
<evidence type="ECO:0000259" key="2">
    <source>
        <dbReference type="PROSITE" id="PS51078"/>
    </source>
</evidence>
<accession>A0A1I5VIK6</accession>
<name>A0A1I5VIK6_9PSEU</name>
<proteinExistence type="predicted"/>
<evidence type="ECO:0000313" key="3">
    <source>
        <dbReference type="EMBL" id="SFQ06826.1"/>
    </source>
</evidence>
<dbReference type="InterPro" id="IPR014757">
    <property type="entry name" value="Tscrpt_reg_IclR_C"/>
</dbReference>
<dbReference type="AlphaFoldDB" id="A0A1I5VIK6"/>
<gene>
    <name evidence="3" type="ORF">SAMN05421854_108351</name>
</gene>
<dbReference type="PROSITE" id="PS51078">
    <property type="entry name" value="ICLR_ED"/>
    <property type="match status" value="1"/>
</dbReference>
<feature type="domain" description="IclR-ED" evidence="2">
    <location>
        <begin position="1"/>
        <end position="111"/>
    </location>
</feature>
<evidence type="ECO:0000313" key="4">
    <source>
        <dbReference type="Proteomes" id="UP000199137"/>
    </source>
</evidence>
<dbReference type="OrthoDB" id="60629at2"/>
<organism evidence="3 4">
    <name type="scientific">Amycolatopsis rubida</name>
    <dbReference type="NCBI Taxonomy" id="112413"/>
    <lineage>
        <taxon>Bacteria</taxon>
        <taxon>Bacillati</taxon>
        <taxon>Actinomycetota</taxon>
        <taxon>Actinomycetes</taxon>
        <taxon>Pseudonocardiales</taxon>
        <taxon>Pseudonocardiaceae</taxon>
        <taxon>Amycolatopsis</taxon>
    </lineage>
</organism>
<dbReference type="Proteomes" id="UP000199137">
    <property type="component" value="Unassembled WGS sequence"/>
</dbReference>
<reference evidence="3 4" key="1">
    <citation type="submission" date="2016-10" db="EMBL/GenBank/DDBJ databases">
        <authorList>
            <person name="de Groot N.N."/>
        </authorList>
    </citation>
    <scope>NUCLEOTIDE SEQUENCE [LARGE SCALE GENOMIC DNA]</scope>
    <source>
        <strain evidence="3 4">DSM 44637</strain>
    </source>
</reference>
<dbReference type="RefSeq" id="WP_143132506.1">
    <property type="nucleotide sequence ID" value="NZ_FOWC01000008.1"/>
</dbReference>